<dbReference type="InterPro" id="IPR050109">
    <property type="entry name" value="HTH-type_TetR-like_transc_reg"/>
</dbReference>
<dbReference type="STRING" id="1288826.MSNKSG1_07268"/>
<dbReference type="GO" id="GO:0000976">
    <property type="term" value="F:transcription cis-regulatory region binding"/>
    <property type="evidence" value="ECO:0007669"/>
    <property type="project" value="TreeGrafter"/>
</dbReference>
<dbReference type="GO" id="GO:0003700">
    <property type="term" value="F:DNA-binding transcription factor activity"/>
    <property type="evidence" value="ECO:0007669"/>
    <property type="project" value="TreeGrafter"/>
</dbReference>
<dbReference type="Gene3D" id="1.10.357.10">
    <property type="entry name" value="Tetracycline Repressor, domain 2"/>
    <property type="match status" value="1"/>
</dbReference>
<gene>
    <name evidence="6" type="ORF">MSNKSG1_07268</name>
</gene>
<evidence type="ECO:0000256" key="1">
    <source>
        <dbReference type="ARBA" id="ARBA00023015"/>
    </source>
</evidence>
<dbReference type="PRINTS" id="PR00455">
    <property type="entry name" value="HTHTETR"/>
</dbReference>
<keyword evidence="1" id="KW-0805">Transcription regulation</keyword>
<protein>
    <submittedName>
        <fullName evidence="6">TetR family transcriptional regulator</fullName>
    </submittedName>
</protein>
<name>M7CPQ8_9GAMM</name>
<evidence type="ECO:0000313" key="7">
    <source>
        <dbReference type="Proteomes" id="UP000011960"/>
    </source>
</evidence>
<sequence>MDRRVTAALVPICRKVVIIVRSKPDKVQMMTDETVDVAPRRRPVQARSRERVDTILRNAAGIFDEIGVDAASMSAIARRSGMSLASLYRYFPNKAAVVHAIAELHVEKMEKALRQRLPELALTDAVDVLIDQFYEFYRTEPAYSAIWSGVEAMPELRDLDLRELYSNAEELDARLRVECPQIPAARRWTASLLLPRSAGNILRLAVTLPEEQGRQLVEELKCMAGAYVRELIR</sequence>
<evidence type="ECO:0000259" key="5">
    <source>
        <dbReference type="PROSITE" id="PS50977"/>
    </source>
</evidence>
<evidence type="ECO:0000256" key="4">
    <source>
        <dbReference type="PROSITE-ProRule" id="PRU00335"/>
    </source>
</evidence>
<reference evidence="6 7" key="1">
    <citation type="journal article" date="2013" name="Genome Announc.">
        <title>Genome Sequence of Hydrothermal Arsenic-Respiring Bacterium Marinobacter santoriniensis NKSG1T.</title>
        <authorList>
            <person name="Handley K.M."/>
            <person name="Upton M."/>
            <person name="Beatson S.A."/>
            <person name="Hery M."/>
            <person name="Lloyd J.R."/>
        </authorList>
    </citation>
    <scope>NUCLEOTIDE SEQUENCE [LARGE SCALE GENOMIC DNA]</scope>
    <source>
        <strain evidence="6 7">NKSG1</strain>
    </source>
</reference>
<dbReference type="PROSITE" id="PS50977">
    <property type="entry name" value="HTH_TETR_2"/>
    <property type="match status" value="1"/>
</dbReference>
<dbReference type="PANTHER" id="PTHR30055">
    <property type="entry name" value="HTH-TYPE TRANSCRIPTIONAL REGULATOR RUTR"/>
    <property type="match status" value="1"/>
</dbReference>
<evidence type="ECO:0000256" key="2">
    <source>
        <dbReference type="ARBA" id="ARBA00023125"/>
    </source>
</evidence>
<dbReference type="InterPro" id="IPR041674">
    <property type="entry name" value="TetR_C_22"/>
</dbReference>
<dbReference type="EMBL" id="APAT01000015">
    <property type="protein sequence ID" value="EMP55651.1"/>
    <property type="molecule type" value="Genomic_DNA"/>
</dbReference>
<feature type="DNA-binding region" description="H-T-H motif" evidence="4">
    <location>
        <begin position="72"/>
        <end position="91"/>
    </location>
</feature>
<dbReference type="Pfam" id="PF00440">
    <property type="entry name" value="TetR_N"/>
    <property type="match status" value="1"/>
</dbReference>
<dbReference type="InterPro" id="IPR009057">
    <property type="entry name" value="Homeodomain-like_sf"/>
</dbReference>
<keyword evidence="7" id="KW-1185">Reference proteome</keyword>
<dbReference type="AlphaFoldDB" id="M7CPQ8"/>
<feature type="domain" description="HTH tetR-type" evidence="5">
    <location>
        <begin position="49"/>
        <end position="109"/>
    </location>
</feature>
<dbReference type="Proteomes" id="UP000011960">
    <property type="component" value="Unassembled WGS sequence"/>
</dbReference>
<evidence type="ECO:0000313" key="6">
    <source>
        <dbReference type="EMBL" id="EMP55651.1"/>
    </source>
</evidence>
<dbReference type="PATRIC" id="fig|1288826.3.peg.1417"/>
<accession>M7CPQ8</accession>
<dbReference type="eggNOG" id="COG1309">
    <property type="taxonomic scope" value="Bacteria"/>
</dbReference>
<dbReference type="SUPFAM" id="SSF46689">
    <property type="entry name" value="Homeodomain-like"/>
    <property type="match status" value="1"/>
</dbReference>
<evidence type="ECO:0000256" key="3">
    <source>
        <dbReference type="ARBA" id="ARBA00023163"/>
    </source>
</evidence>
<organism evidence="6 7">
    <name type="scientific">Marinobacter santoriniensis NKSG1</name>
    <dbReference type="NCBI Taxonomy" id="1288826"/>
    <lineage>
        <taxon>Bacteria</taxon>
        <taxon>Pseudomonadati</taxon>
        <taxon>Pseudomonadota</taxon>
        <taxon>Gammaproteobacteria</taxon>
        <taxon>Pseudomonadales</taxon>
        <taxon>Marinobacteraceae</taxon>
        <taxon>Marinobacter</taxon>
    </lineage>
</organism>
<keyword evidence="3" id="KW-0804">Transcription</keyword>
<keyword evidence="2 4" id="KW-0238">DNA-binding</keyword>
<dbReference type="InterPro" id="IPR001647">
    <property type="entry name" value="HTH_TetR"/>
</dbReference>
<dbReference type="PANTHER" id="PTHR30055:SF234">
    <property type="entry name" value="HTH-TYPE TRANSCRIPTIONAL REGULATOR BETI"/>
    <property type="match status" value="1"/>
</dbReference>
<dbReference type="Pfam" id="PF17928">
    <property type="entry name" value="TetR_C_22"/>
    <property type="match status" value="1"/>
</dbReference>
<proteinExistence type="predicted"/>
<comment type="caution">
    <text evidence="6">The sequence shown here is derived from an EMBL/GenBank/DDBJ whole genome shotgun (WGS) entry which is preliminary data.</text>
</comment>